<dbReference type="Proteomes" id="UP001202827">
    <property type="component" value="Unassembled WGS sequence"/>
</dbReference>
<keyword evidence="3" id="KW-1185">Reference proteome</keyword>
<evidence type="ECO:0000313" key="3">
    <source>
        <dbReference type="Proteomes" id="UP001202827"/>
    </source>
</evidence>
<name>A0ABT0ITD6_9HYPH</name>
<keyword evidence="1" id="KW-0812">Transmembrane</keyword>
<keyword evidence="1" id="KW-0472">Membrane</keyword>
<feature type="transmembrane region" description="Helical" evidence="1">
    <location>
        <begin position="99"/>
        <end position="121"/>
    </location>
</feature>
<sequence length="136" mass="15527">MATSNEDIMRELGRLGEAFRQLREDFNDEREAARENRSRIHARLDDQTNRINEMETTVILSGQTVTQQRDVISQLTTKVEENHQAVQPSLEDWKRIKTLGWGFSALLVAIGVTGASVLIYMGEAAVTIVRKWLRID</sequence>
<comment type="caution">
    <text evidence="2">The sequence shown here is derived from an EMBL/GenBank/DDBJ whole genome shotgun (WGS) entry which is preliminary data.</text>
</comment>
<dbReference type="RefSeq" id="WP_248683678.1">
    <property type="nucleotide sequence ID" value="NZ_JALPRY010000015.1"/>
</dbReference>
<evidence type="ECO:0000313" key="2">
    <source>
        <dbReference type="EMBL" id="MCK8781115.1"/>
    </source>
</evidence>
<evidence type="ECO:0000256" key="1">
    <source>
        <dbReference type="SAM" id="Phobius"/>
    </source>
</evidence>
<organism evidence="2 3">
    <name type="scientific">Neorhizobium turbinariae</name>
    <dbReference type="NCBI Taxonomy" id="2937795"/>
    <lineage>
        <taxon>Bacteria</taxon>
        <taxon>Pseudomonadati</taxon>
        <taxon>Pseudomonadota</taxon>
        <taxon>Alphaproteobacteria</taxon>
        <taxon>Hyphomicrobiales</taxon>
        <taxon>Rhizobiaceae</taxon>
        <taxon>Rhizobium/Agrobacterium group</taxon>
        <taxon>Neorhizobium</taxon>
    </lineage>
</organism>
<reference evidence="2 3" key="1">
    <citation type="submission" date="2022-04" db="EMBL/GenBank/DDBJ databases">
        <title>Rhizobium coralii sp. nov., isolated from coral Turbinaria peltata.</title>
        <authorList>
            <person name="Sun H."/>
        </authorList>
    </citation>
    <scope>NUCLEOTIDE SEQUENCE [LARGE SCALE GENOMIC DNA]</scope>
    <source>
        <strain evidence="2 3">NTR19</strain>
    </source>
</reference>
<protein>
    <submittedName>
        <fullName evidence="2">DUF1515 domain-containing protein</fullName>
    </submittedName>
</protein>
<gene>
    <name evidence="2" type="ORF">M0654_14100</name>
</gene>
<proteinExistence type="predicted"/>
<dbReference type="EMBL" id="JALPRY010000015">
    <property type="protein sequence ID" value="MCK8781115.1"/>
    <property type="molecule type" value="Genomic_DNA"/>
</dbReference>
<accession>A0ABT0ITD6</accession>
<keyword evidence="1" id="KW-1133">Transmembrane helix</keyword>